<evidence type="ECO:0000313" key="1">
    <source>
        <dbReference type="EMBL" id="AUD03713.1"/>
    </source>
</evidence>
<sequence length="204" mass="23752">MSKLKKLFGPYKNDIWKQLAQEIDADFIESRFLKDSKVEASVKEWTVTLDTFVVPVGKVFITYTRMRAPYVNKDGFRFKLYRKGFFSDLGKKMGMQDIDVGFPEFDDRFIIQSKDEHKLQRLFANPKLRELIDAQPDISLEVEDDDGWLSAKFPEGVDQLTFKVVGVIKDIELLKQLYVLFAETLNQLCLIDSAYEDDPNIIFK</sequence>
<protein>
    <submittedName>
        <fullName evidence="1">DUF3137 domain-containing protein</fullName>
    </submittedName>
</protein>
<reference evidence="1 2" key="1">
    <citation type="submission" date="2017-11" db="EMBL/GenBank/DDBJ databases">
        <title>Taxonomic description and genome sequences of Spirosoma HA7 sp. nov., isolated from pollen microhabitat of Corylus avellana.</title>
        <authorList>
            <person name="Ambika Manirajan B."/>
            <person name="Suarez C."/>
            <person name="Ratering S."/>
            <person name="Geissler-Plaum R."/>
            <person name="Cardinale M."/>
            <person name="Sylvia S."/>
        </authorList>
    </citation>
    <scope>NUCLEOTIDE SEQUENCE [LARGE SCALE GENOMIC DNA]</scope>
    <source>
        <strain evidence="1 2">HA7</strain>
    </source>
</reference>
<proteinExistence type="predicted"/>
<organism evidence="1 2">
    <name type="scientific">Spirosoma pollinicola</name>
    <dbReference type="NCBI Taxonomy" id="2057025"/>
    <lineage>
        <taxon>Bacteria</taxon>
        <taxon>Pseudomonadati</taxon>
        <taxon>Bacteroidota</taxon>
        <taxon>Cytophagia</taxon>
        <taxon>Cytophagales</taxon>
        <taxon>Cytophagaceae</taxon>
        <taxon>Spirosoma</taxon>
    </lineage>
</organism>
<dbReference type="RefSeq" id="WP_100989780.1">
    <property type="nucleotide sequence ID" value="NZ_CP025096.1"/>
</dbReference>
<dbReference type="KEGG" id="spir:CWM47_18900"/>
<evidence type="ECO:0000313" key="2">
    <source>
        <dbReference type="Proteomes" id="UP000232883"/>
    </source>
</evidence>
<gene>
    <name evidence="1" type="ORF">CWM47_18900</name>
</gene>
<name>A0A2K8Z1E7_9BACT</name>
<accession>A0A2K8Z1E7</accession>
<dbReference type="AlphaFoldDB" id="A0A2K8Z1E7"/>
<dbReference type="Proteomes" id="UP000232883">
    <property type="component" value="Chromosome"/>
</dbReference>
<keyword evidence="2" id="KW-1185">Reference proteome</keyword>
<dbReference type="EMBL" id="CP025096">
    <property type="protein sequence ID" value="AUD03713.1"/>
    <property type="molecule type" value="Genomic_DNA"/>
</dbReference>
<dbReference type="OrthoDB" id="262374at2"/>